<reference evidence="8 9" key="2">
    <citation type="journal article" date="2016" name="Appl. Microbiol. Biotechnol.">
        <title>Mutations improving production and secretion of extracellular lipase by Burkholderia glumae PG1.</title>
        <authorList>
            <person name="Knapp A."/>
            <person name="Voget S."/>
            <person name="Gao R."/>
            <person name="Zaburannyi N."/>
            <person name="Krysciak D."/>
            <person name="Breuer M."/>
            <person name="Hauer B."/>
            <person name="Streit W.R."/>
            <person name="Muller R."/>
            <person name="Daniel R."/>
            <person name="Jaeger K.E."/>
        </authorList>
    </citation>
    <scope>NUCLEOTIDE SEQUENCE [LARGE SCALE GENOMIC DNA]</scope>
    <source>
        <strain evidence="8 9">PG1</strain>
    </source>
</reference>
<dbReference type="RefSeq" id="WP_080937377.1">
    <property type="nucleotide sequence ID" value="NZ_CP002581.1"/>
</dbReference>
<dbReference type="CDD" id="cd13557">
    <property type="entry name" value="PBP2_SsuA"/>
    <property type="match status" value="1"/>
</dbReference>
<keyword evidence="9" id="KW-1185">Reference proteome</keyword>
<feature type="domain" description="Solute-binding protein family 3/N-terminal" evidence="7">
    <location>
        <begin position="64"/>
        <end position="280"/>
    </location>
</feature>
<comment type="similarity">
    <text evidence="2">Belongs to the bacterial solute-binding protein SsuA/TauA family.</text>
</comment>
<evidence type="ECO:0000256" key="5">
    <source>
        <dbReference type="ARBA" id="ARBA00055538"/>
    </source>
</evidence>
<dbReference type="KEGG" id="bgp:BGL_2c10340"/>
<evidence type="ECO:0000256" key="6">
    <source>
        <dbReference type="ARBA" id="ARBA00070228"/>
    </source>
</evidence>
<dbReference type="InterPro" id="IPR015168">
    <property type="entry name" value="SsuA/THI5"/>
</dbReference>
<dbReference type="GO" id="GO:0016020">
    <property type="term" value="C:membrane"/>
    <property type="evidence" value="ECO:0007669"/>
    <property type="project" value="InterPro"/>
</dbReference>
<dbReference type="NCBIfam" id="TIGR01728">
    <property type="entry name" value="SsuA_fam"/>
    <property type="match status" value="1"/>
</dbReference>
<dbReference type="FunFam" id="3.40.190.10:FF:000050">
    <property type="entry name" value="Sulfonate ABC transporter substrate-binding protein"/>
    <property type="match status" value="1"/>
</dbReference>
<dbReference type="InterPro" id="IPR010067">
    <property type="entry name" value="ABC_SsuA_sub-bd"/>
</dbReference>
<evidence type="ECO:0000256" key="3">
    <source>
        <dbReference type="ARBA" id="ARBA00022448"/>
    </source>
</evidence>
<comment type="function">
    <text evidence="5">Part of a binding-protein-dependent transport system for aliphatic sulfonates. Putative binding protein.</text>
</comment>
<keyword evidence="3" id="KW-0813">Transport</keyword>
<dbReference type="AlphaFoldDB" id="A0A0B6RUT0"/>
<reference evidence="9" key="1">
    <citation type="submission" date="2011-03" db="EMBL/GenBank/DDBJ databases">
        <authorList>
            <person name="Voget S."/>
            <person name="Streit W.R."/>
            <person name="Jaeger K.E."/>
            <person name="Daniel R."/>
        </authorList>
    </citation>
    <scope>NUCLEOTIDE SEQUENCE [LARGE SCALE GENOMIC DNA]</scope>
    <source>
        <strain evidence="9">PG1</strain>
    </source>
</reference>
<dbReference type="PANTHER" id="PTHR30024:SF42">
    <property type="entry name" value="ALIPHATIC SULFONATES-BINDING PROTEIN-RELATED"/>
    <property type="match status" value="1"/>
</dbReference>
<dbReference type="EMBL" id="CP002581">
    <property type="protein sequence ID" value="AJK49112.1"/>
    <property type="molecule type" value="Genomic_DNA"/>
</dbReference>
<keyword evidence="4" id="KW-0732">Signal</keyword>
<dbReference type="GO" id="GO:0042597">
    <property type="term" value="C:periplasmic space"/>
    <property type="evidence" value="ECO:0007669"/>
    <property type="project" value="UniProtKB-SubCell"/>
</dbReference>
<name>A0A0B6RUT0_BURPL</name>
<comment type="subcellular location">
    <subcellularLocation>
        <location evidence="1">Periplasm</location>
    </subcellularLocation>
</comment>
<sequence>MPSTARLVRFIASARFLPSSRSARPSAPARPASRLTARLAALLASAALSAGFAGSAAAQGAGHVLRIGYQKAGLLAVVKAQGALETRLAALGYTVKWFEFPAGPQLLEALNANSIDFGYTGAPPPVFAQAGGVRFVYVGAEPPAPHNEAIFVKAGSPIRDVAGLRGKKVALQKGSSSNYLLLAALNKAGLRYGDIQPVYLAPADARAAFESGDVDAWVVWDPYYAAAQSALKVRTLSDYTGLDASYNFYEATRDFAGAHADIVAAVLRQLRETGRWVNAHPADTAAIIAPKVGLDTALVEAWFRRVPFGAVPVDERIVASQQAVADAFYGVKLIPAKLDVAAAVWRDPAVQAALASK</sequence>
<dbReference type="SUPFAM" id="SSF53850">
    <property type="entry name" value="Periplasmic binding protein-like II"/>
    <property type="match status" value="1"/>
</dbReference>
<evidence type="ECO:0000256" key="2">
    <source>
        <dbReference type="ARBA" id="ARBA00010742"/>
    </source>
</evidence>
<dbReference type="Pfam" id="PF09084">
    <property type="entry name" value="NMT1"/>
    <property type="match status" value="1"/>
</dbReference>
<dbReference type="InterPro" id="IPR001638">
    <property type="entry name" value="Solute-binding_3/MltF_N"/>
</dbReference>
<evidence type="ECO:0000313" key="9">
    <source>
        <dbReference type="Proteomes" id="UP000031838"/>
    </source>
</evidence>
<dbReference type="Proteomes" id="UP000031838">
    <property type="component" value="Chromosome 2"/>
</dbReference>
<evidence type="ECO:0000313" key="8">
    <source>
        <dbReference type="EMBL" id="AJK49112.1"/>
    </source>
</evidence>
<protein>
    <recommendedName>
        <fullName evidence="6">Putative aliphatic sulfonates-binding protein</fullName>
    </recommendedName>
</protein>
<dbReference type="PANTHER" id="PTHR30024">
    <property type="entry name" value="ALIPHATIC SULFONATES-BINDING PROTEIN-RELATED"/>
    <property type="match status" value="1"/>
</dbReference>
<evidence type="ECO:0000256" key="1">
    <source>
        <dbReference type="ARBA" id="ARBA00004418"/>
    </source>
</evidence>
<gene>
    <name evidence="8" type="ORF">BGL_2c10340</name>
</gene>
<proteinExistence type="inferred from homology"/>
<evidence type="ECO:0000259" key="7">
    <source>
        <dbReference type="SMART" id="SM00062"/>
    </source>
</evidence>
<dbReference type="GO" id="GO:0042626">
    <property type="term" value="F:ATPase-coupled transmembrane transporter activity"/>
    <property type="evidence" value="ECO:0007669"/>
    <property type="project" value="InterPro"/>
</dbReference>
<dbReference type="NCBIfam" id="NF008588">
    <property type="entry name" value="PRK11553.1"/>
    <property type="match status" value="1"/>
</dbReference>
<evidence type="ECO:0000256" key="4">
    <source>
        <dbReference type="ARBA" id="ARBA00022729"/>
    </source>
</evidence>
<dbReference type="SMART" id="SM00062">
    <property type="entry name" value="PBPb"/>
    <property type="match status" value="1"/>
</dbReference>
<dbReference type="Gene3D" id="3.40.190.10">
    <property type="entry name" value="Periplasmic binding protein-like II"/>
    <property type="match status" value="2"/>
</dbReference>
<accession>A0A0B6RUT0</accession>
<dbReference type="HOGENOM" id="CLU_028871_2_0_4"/>
<organism evidence="8 9">
    <name type="scientific">Burkholderia plantarii</name>
    <dbReference type="NCBI Taxonomy" id="41899"/>
    <lineage>
        <taxon>Bacteria</taxon>
        <taxon>Pseudomonadati</taxon>
        <taxon>Pseudomonadota</taxon>
        <taxon>Betaproteobacteria</taxon>
        <taxon>Burkholderiales</taxon>
        <taxon>Burkholderiaceae</taxon>
        <taxon>Burkholderia</taxon>
    </lineage>
</organism>